<evidence type="ECO:0000256" key="5">
    <source>
        <dbReference type="ARBA" id="ARBA00022942"/>
    </source>
</evidence>
<proteinExistence type="inferred from homology"/>
<dbReference type="EMBL" id="NIVC01000690">
    <property type="protein sequence ID" value="PAA78423.1"/>
    <property type="molecule type" value="Genomic_DNA"/>
</dbReference>
<dbReference type="FunFam" id="3.60.20.10:FF:000016">
    <property type="entry name" value="Proteasome subunit alpha type-6"/>
    <property type="match status" value="1"/>
</dbReference>
<dbReference type="GO" id="GO:0006511">
    <property type="term" value="P:ubiquitin-dependent protein catabolic process"/>
    <property type="evidence" value="ECO:0007669"/>
    <property type="project" value="InterPro"/>
</dbReference>
<evidence type="ECO:0000313" key="10">
    <source>
        <dbReference type="EMBL" id="PAA77596.1"/>
    </source>
</evidence>
<evidence type="ECO:0000256" key="8">
    <source>
        <dbReference type="SAM" id="MobiDB-lite"/>
    </source>
</evidence>
<comment type="subcellular location">
    <subcellularLocation>
        <location evidence="2">Cytoplasm</location>
    </subcellularLocation>
    <subcellularLocation>
        <location evidence="1">Nucleus</location>
    </subcellularLocation>
</comment>
<protein>
    <recommendedName>
        <fullName evidence="3">Proteasome subunit alpha type-1</fullName>
    </recommendedName>
</protein>
<feature type="domain" description="Proteasome alpha-type subunits" evidence="9">
    <location>
        <begin position="6"/>
        <end position="28"/>
    </location>
</feature>
<keyword evidence="4" id="KW-0963">Cytoplasm</keyword>
<sequence>MFRNQYDHDVIIFSPQGRIHQIEYAMEAVKQGSATVGVKNGTHAALVALKRAPSELSSFQKKIIPIDSHIGVSIAGLTADGQVLSRFARDECFNHRWAYDSALTVSRLVDNLASKLQVPTQVYGKRPFGVGLLIAGFDIGIGPRVFYQCPSANYYDCKSIAIGARSQSARTYLEGKLDEIAATKTPEELIKHGLIALRNTLPNEMELSVKNCSVALVGSDIDFTVYEDSAVEPYLALIREEPSAGAADDGQPSTQSTSGDGAAGPGSSGAAEGEVRMEEA</sequence>
<name>A0A267FV37_9PLAT</name>
<evidence type="ECO:0000259" key="9">
    <source>
        <dbReference type="SMART" id="SM00948"/>
    </source>
</evidence>
<dbReference type="GO" id="GO:0019773">
    <property type="term" value="C:proteasome core complex, alpha-subunit complex"/>
    <property type="evidence" value="ECO:0007669"/>
    <property type="project" value="UniProtKB-UniRule"/>
</dbReference>
<dbReference type="AlphaFoldDB" id="A0A267FV37"/>
<organism evidence="10 13">
    <name type="scientific">Macrostomum lignano</name>
    <dbReference type="NCBI Taxonomy" id="282301"/>
    <lineage>
        <taxon>Eukaryota</taxon>
        <taxon>Metazoa</taxon>
        <taxon>Spiralia</taxon>
        <taxon>Lophotrochozoa</taxon>
        <taxon>Platyhelminthes</taxon>
        <taxon>Rhabditophora</taxon>
        <taxon>Macrostomorpha</taxon>
        <taxon>Macrostomida</taxon>
        <taxon>Macrostomidae</taxon>
        <taxon>Macrostomum</taxon>
    </lineage>
</organism>
<dbReference type="InterPro" id="IPR035144">
    <property type="entry name" value="Proteasome_alpha1"/>
</dbReference>
<dbReference type="STRING" id="282301.A0A267FV37"/>
<dbReference type="InterPro" id="IPR000426">
    <property type="entry name" value="Proteasome_asu_N"/>
</dbReference>
<evidence type="ECO:0000256" key="4">
    <source>
        <dbReference type="ARBA" id="ARBA00022490"/>
    </source>
</evidence>
<dbReference type="SUPFAM" id="SSF56235">
    <property type="entry name" value="N-terminal nucleophile aminohydrolases (Ntn hydrolases)"/>
    <property type="match status" value="1"/>
</dbReference>
<dbReference type="GO" id="GO:0005634">
    <property type="term" value="C:nucleus"/>
    <property type="evidence" value="ECO:0007669"/>
    <property type="project" value="UniProtKB-SubCell"/>
</dbReference>
<evidence type="ECO:0000313" key="13">
    <source>
        <dbReference type="Proteomes" id="UP000215902"/>
    </source>
</evidence>
<dbReference type="Proteomes" id="UP000215902">
    <property type="component" value="Unassembled WGS sequence"/>
</dbReference>
<dbReference type="Gene3D" id="3.60.20.10">
    <property type="entry name" value="Glutamine Phosphoribosylpyrophosphate, subunit 1, domain 1"/>
    <property type="match status" value="1"/>
</dbReference>
<dbReference type="EMBL" id="NIVC01000491">
    <property type="protein sequence ID" value="PAA82155.1"/>
    <property type="molecule type" value="Genomic_DNA"/>
</dbReference>
<evidence type="ECO:0000256" key="6">
    <source>
        <dbReference type="ARBA" id="ARBA00023242"/>
    </source>
</evidence>
<reference evidence="10 13" key="1">
    <citation type="submission" date="2017-06" db="EMBL/GenBank/DDBJ databases">
        <title>A platform for efficient transgenesis in Macrostomum lignano, a flatworm model organism for stem cell research.</title>
        <authorList>
            <person name="Berezikov E."/>
        </authorList>
    </citation>
    <scope>NUCLEOTIDE SEQUENCE [LARGE SCALE GENOMIC DNA]</scope>
    <source>
        <strain evidence="10">DV1</strain>
        <tissue evidence="10">Whole organism</tissue>
    </source>
</reference>
<comment type="similarity">
    <text evidence="7">Belongs to the peptidase T1A family.</text>
</comment>
<evidence type="ECO:0000256" key="2">
    <source>
        <dbReference type="ARBA" id="ARBA00004496"/>
    </source>
</evidence>
<dbReference type="InterPro" id="IPR023332">
    <property type="entry name" value="Proteasome_alpha-type"/>
</dbReference>
<evidence type="ECO:0000256" key="1">
    <source>
        <dbReference type="ARBA" id="ARBA00004123"/>
    </source>
</evidence>
<evidence type="ECO:0000256" key="3">
    <source>
        <dbReference type="ARBA" id="ARBA00021331"/>
    </source>
</evidence>
<dbReference type="InterPro" id="IPR050115">
    <property type="entry name" value="Proteasome_alpha"/>
</dbReference>
<comment type="caution">
    <text evidence="10">The sequence shown here is derived from an EMBL/GenBank/DDBJ whole genome shotgun (WGS) entry which is preliminary data.</text>
</comment>
<dbReference type="OrthoDB" id="431557at2759"/>
<gene>
    <name evidence="12" type="ORF">BOX15_Mlig001384g1</name>
    <name evidence="10" type="ORF">BOX15_Mlig022058g1</name>
    <name evidence="11" type="ORF">BOX15_Mlig029625g1</name>
</gene>
<evidence type="ECO:0000256" key="7">
    <source>
        <dbReference type="PROSITE-ProRule" id="PRU00808"/>
    </source>
</evidence>
<dbReference type="CDD" id="cd03749">
    <property type="entry name" value="proteasome_alpha_type_1"/>
    <property type="match status" value="1"/>
</dbReference>
<accession>A0A267FV37</accession>
<keyword evidence="13" id="KW-1185">Reference proteome</keyword>
<dbReference type="Pfam" id="PF10584">
    <property type="entry name" value="Proteasome_A_N"/>
    <property type="match status" value="1"/>
</dbReference>
<dbReference type="SMART" id="SM00948">
    <property type="entry name" value="Proteasome_A_N"/>
    <property type="match status" value="1"/>
</dbReference>
<feature type="region of interest" description="Disordered" evidence="8">
    <location>
        <begin position="241"/>
        <end position="280"/>
    </location>
</feature>
<evidence type="ECO:0000313" key="11">
    <source>
        <dbReference type="EMBL" id="PAA78423.1"/>
    </source>
</evidence>
<dbReference type="InterPro" id="IPR001353">
    <property type="entry name" value="Proteasome_sua/b"/>
</dbReference>
<evidence type="ECO:0000313" key="12">
    <source>
        <dbReference type="EMBL" id="PAA82155.1"/>
    </source>
</evidence>
<dbReference type="PROSITE" id="PS51475">
    <property type="entry name" value="PROTEASOME_ALPHA_2"/>
    <property type="match status" value="1"/>
</dbReference>
<dbReference type="InterPro" id="IPR029055">
    <property type="entry name" value="Ntn_hydrolases_N"/>
</dbReference>
<dbReference type="GO" id="GO:0005737">
    <property type="term" value="C:cytoplasm"/>
    <property type="evidence" value="ECO:0007669"/>
    <property type="project" value="UniProtKB-SubCell"/>
</dbReference>
<keyword evidence="5 7" id="KW-0647">Proteasome</keyword>
<dbReference type="PANTHER" id="PTHR11599">
    <property type="entry name" value="PROTEASOME SUBUNIT ALPHA/BETA"/>
    <property type="match status" value="1"/>
</dbReference>
<dbReference type="EMBL" id="NIVC01000733">
    <property type="protein sequence ID" value="PAA77596.1"/>
    <property type="molecule type" value="Genomic_DNA"/>
</dbReference>
<keyword evidence="6" id="KW-0539">Nucleus</keyword>
<dbReference type="Pfam" id="PF00227">
    <property type="entry name" value="Proteasome"/>
    <property type="match status" value="1"/>
</dbReference>